<keyword evidence="10" id="KW-1185">Reference proteome</keyword>
<dbReference type="PANTHER" id="PTHR30521:SF0">
    <property type="entry name" value="DYP-TYPE PEROXIDASE FAMILY PROTEIN"/>
    <property type="match status" value="1"/>
</dbReference>
<organism evidence="9 10">
    <name type="scientific">Kribbella soli</name>
    <dbReference type="NCBI Taxonomy" id="1124743"/>
    <lineage>
        <taxon>Bacteria</taxon>
        <taxon>Bacillati</taxon>
        <taxon>Actinomycetota</taxon>
        <taxon>Actinomycetes</taxon>
        <taxon>Propionibacteriales</taxon>
        <taxon>Kribbellaceae</taxon>
        <taxon>Kribbella</taxon>
    </lineage>
</organism>
<protein>
    <submittedName>
        <fullName evidence="9">Dyp-type peroxidase</fullName>
    </submittedName>
</protein>
<feature type="domain" description="Dyp-type peroxidase C-terminal" evidence="8">
    <location>
        <begin position="150"/>
        <end position="313"/>
    </location>
</feature>
<keyword evidence="2 9" id="KW-0575">Peroxidase</keyword>
<evidence type="ECO:0000256" key="1">
    <source>
        <dbReference type="ARBA" id="ARBA00001970"/>
    </source>
</evidence>
<dbReference type="SUPFAM" id="SSF54909">
    <property type="entry name" value="Dimeric alpha+beta barrel"/>
    <property type="match status" value="1"/>
</dbReference>
<dbReference type="InterPro" id="IPR048327">
    <property type="entry name" value="Dyp_perox_N"/>
</dbReference>
<dbReference type="InterPro" id="IPR006314">
    <property type="entry name" value="Dyp_peroxidase"/>
</dbReference>
<evidence type="ECO:0000256" key="2">
    <source>
        <dbReference type="ARBA" id="ARBA00022559"/>
    </source>
</evidence>
<dbReference type="PANTHER" id="PTHR30521">
    <property type="entry name" value="DEFERROCHELATASE/PEROXIDASE"/>
    <property type="match status" value="1"/>
</dbReference>
<dbReference type="GO" id="GO:0046872">
    <property type="term" value="F:metal ion binding"/>
    <property type="evidence" value="ECO:0007669"/>
    <property type="project" value="UniProtKB-KW"/>
</dbReference>
<evidence type="ECO:0000256" key="3">
    <source>
        <dbReference type="ARBA" id="ARBA00022723"/>
    </source>
</evidence>
<dbReference type="Proteomes" id="UP000292346">
    <property type="component" value="Unassembled WGS sequence"/>
</dbReference>
<dbReference type="GO" id="GO:0020037">
    <property type="term" value="F:heme binding"/>
    <property type="evidence" value="ECO:0007669"/>
    <property type="project" value="InterPro"/>
</dbReference>
<dbReference type="AlphaFoldDB" id="A0A4R0HAX8"/>
<dbReference type="InterPro" id="IPR048328">
    <property type="entry name" value="Dyp_perox_C"/>
</dbReference>
<accession>A0A4R0HAX8</accession>
<dbReference type="Pfam" id="PF20628">
    <property type="entry name" value="Dyp_perox_C"/>
    <property type="match status" value="1"/>
</dbReference>
<comment type="similarity">
    <text evidence="6">Belongs to the DyP-type peroxidase family.</text>
</comment>
<dbReference type="InterPro" id="IPR011008">
    <property type="entry name" value="Dimeric_a/b-barrel"/>
</dbReference>
<comment type="caution">
    <text evidence="9">The sequence shown here is derived from an EMBL/GenBank/DDBJ whole genome shotgun (WGS) entry which is preliminary data.</text>
</comment>
<name>A0A4R0HAX8_9ACTN</name>
<evidence type="ECO:0000259" key="7">
    <source>
        <dbReference type="Pfam" id="PF04261"/>
    </source>
</evidence>
<dbReference type="RefSeq" id="WP_131337957.1">
    <property type="nucleotide sequence ID" value="NZ_SJJZ01000002.1"/>
</dbReference>
<comment type="cofactor">
    <cofactor evidence="1">
        <name>heme b</name>
        <dbReference type="ChEBI" id="CHEBI:60344"/>
    </cofactor>
</comment>
<evidence type="ECO:0000313" key="10">
    <source>
        <dbReference type="Proteomes" id="UP000292346"/>
    </source>
</evidence>
<dbReference type="EMBL" id="SJJZ01000002">
    <property type="protein sequence ID" value="TCC07313.1"/>
    <property type="molecule type" value="Genomic_DNA"/>
</dbReference>
<proteinExistence type="inferred from homology"/>
<keyword evidence="4" id="KW-0560">Oxidoreductase</keyword>
<evidence type="ECO:0000256" key="5">
    <source>
        <dbReference type="ARBA" id="ARBA00023004"/>
    </source>
</evidence>
<keyword evidence="5" id="KW-0408">Iron</keyword>
<reference evidence="9 10" key="1">
    <citation type="submission" date="2019-02" db="EMBL/GenBank/DDBJ databases">
        <title>Kribbella capetownensis sp. nov. and Kribbella speibonae sp. nov., isolated from soil.</title>
        <authorList>
            <person name="Curtis S.M."/>
            <person name="Norton I."/>
            <person name="Everest G.J."/>
            <person name="Meyers P.R."/>
        </authorList>
    </citation>
    <scope>NUCLEOTIDE SEQUENCE [LARGE SCALE GENOMIC DNA]</scope>
    <source>
        <strain evidence="9 10">KCTC 29219</strain>
    </source>
</reference>
<dbReference type="OrthoDB" id="3251355at2"/>
<sequence>MVTESTPAADRQTDALPQSVLMPLSGSAIFLVVQVEPGGEDRTRDLLERLSGLVRSVGFRVPDGNLSCVTSIGSDVWDRLFSGPRPAELHPFVELKGATHHAPSTAGDLLFHIRAAHQDQCFELAGQIMNVLDGAATVVDEVHGFKYFEMRDLLGFVDGTENPTGSEAHAAVLIGDEDPDFRGGSYVIVQKYLHDLKAWNALTVEQQELAVGRTKLDDIELDDAKKPGNAHIVLNVIEDEDGNELQILRDNMPFGTIGTQEFGTYFIGYAKTPAVTELMLRRMFIGVPEGNHDRLLDFSTAVTGCLFFTPPADFLDDLPPAP</sequence>
<dbReference type="Pfam" id="PF04261">
    <property type="entry name" value="Dyp_perox_N"/>
    <property type="match status" value="1"/>
</dbReference>
<evidence type="ECO:0000256" key="6">
    <source>
        <dbReference type="ARBA" id="ARBA00025737"/>
    </source>
</evidence>
<gene>
    <name evidence="9" type="ORF">E0H45_15020</name>
</gene>
<keyword evidence="3" id="KW-0479">Metal-binding</keyword>
<evidence type="ECO:0000256" key="4">
    <source>
        <dbReference type="ARBA" id="ARBA00023002"/>
    </source>
</evidence>
<dbReference type="NCBIfam" id="TIGR01413">
    <property type="entry name" value="Dyp_perox_fam"/>
    <property type="match status" value="1"/>
</dbReference>
<dbReference type="GO" id="GO:0005829">
    <property type="term" value="C:cytosol"/>
    <property type="evidence" value="ECO:0007669"/>
    <property type="project" value="TreeGrafter"/>
</dbReference>
<evidence type="ECO:0000313" key="9">
    <source>
        <dbReference type="EMBL" id="TCC07313.1"/>
    </source>
</evidence>
<dbReference type="GO" id="GO:0004601">
    <property type="term" value="F:peroxidase activity"/>
    <property type="evidence" value="ECO:0007669"/>
    <property type="project" value="UniProtKB-KW"/>
</dbReference>
<dbReference type="PROSITE" id="PS51404">
    <property type="entry name" value="DYP_PEROXIDASE"/>
    <property type="match status" value="1"/>
</dbReference>
<feature type="domain" description="Dyp-type peroxidase N-terminal" evidence="7">
    <location>
        <begin position="18"/>
        <end position="146"/>
    </location>
</feature>
<evidence type="ECO:0000259" key="8">
    <source>
        <dbReference type="Pfam" id="PF20628"/>
    </source>
</evidence>